<proteinExistence type="predicted"/>
<evidence type="ECO:0000313" key="2">
    <source>
        <dbReference type="EMBL" id="MFD2519083.1"/>
    </source>
</evidence>
<evidence type="ECO:0000313" key="3">
    <source>
        <dbReference type="Proteomes" id="UP001597468"/>
    </source>
</evidence>
<accession>A0ABW5J042</accession>
<dbReference type="Proteomes" id="UP001597468">
    <property type="component" value="Unassembled WGS sequence"/>
</dbReference>
<feature type="chain" id="PRO_5045419412" evidence="1">
    <location>
        <begin position="19"/>
        <end position="250"/>
    </location>
</feature>
<name>A0ABW5J042_9FLAO</name>
<keyword evidence="1" id="KW-0732">Signal</keyword>
<keyword evidence="3" id="KW-1185">Reference proteome</keyword>
<dbReference type="Pfam" id="PF13715">
    <property type="entry name" value="CarbopepD_reg_2"/>
    <property type="match status" value="1"/>
</dbReference>
<organism evidence="2 3">
    <name type="scientific">Salinimicrobium flavum</name>
    <dbReference type="NCBI Taxonomy" id="1737065"/>
    <lineage>
        <taxon>Bacteria</taxon>
        <taxon>Pseudomonadati</taxon>
        <taxon>Bacteroidota</taxon>
        <taxon>Flavobacteriia</taxon>
        <taxon>Flavobacteriales</taxon>
        <taxon>Flavobacteriaceae</taxon>
        <taxon>Salinimicrobium</taxon>
    </lineage>
</organism>
<evidence type="ECO:0000256" key="1">
    <source>
        <dbReference type="SAM" id="SignalP"/>
    </source>
</evidence>
<feature type="signal peptide" evidence="1">
    <location>
        <begin position="1"/>
        <end position="18"/>
    </location>
</feature>
<dbReference type="InterPro" id="IPR008969">
    <property type="entry name" value="CarboxyPept-like_regulatory"/>
</dbReference>
<dbReference type="EMBL" id="JBHULT010000012">
    <property type="protein sequence ID" value="MFD2519083.1"/>
    <property type="molecule type" value="Genomic_DNA"/>
</dbReference>
<reference evidence="3" key="1">
    <citation type="journal article" date="2019" name="Int. J. Syst. Evol. Microbiol.">
        <title>The Global Catalogue of Microorganisms (GCM) 10K type strain sequencing project: providing services to taxonomists for standard genome sequencing and annotation.</title>
        <authorList>
            <consortium name="The Broad Institute Genomics Platform"/>
            <consortium name="The Broad Institute Genome Sequencing Center for Infectious Disease"/>
            <person name="Wu L."/>
            <person name="Ma J."/>
        </authorList>
    </citation>
    <scope>NUCLEOTIDE SEQUENCE [LARGE SCALE GENOMIC DNA]</scope>
    <source>
        <strain evidence="3">KCTC 42585</strain>
    </source>
</reference>
<sequence length="250" mass="28712">MKYLLFILCSLFLQNLQAQERLQMEGMVKANNSPLENVHVKNVSTGKFSVSNHSGQFILKLKAGDTLVLSHVGMNDLINFVGKRDLQGPLIFNMTENTSELREVVVNETSEINAVSLGIIPKKIEKLSVNERRLKTAGDFKPIHLLGLLVGSLKIDPILNAINGRTKRLKRNITFEQKEKHISFLENHYYIYMQKKMHLTEHEIRLLINRVIEEDHLGAVIETNNSSQIEFFLEDQWIKFKDDLESSENL</sequence>
<gene>
    <name evidence="2" type="ORF">ACFSTG_14340</name>
</gene>
<comment type="caution">
    <text evidence="2">The sequence shown here is derived from an EMBL/GenBank/DDBJ whole genome shotgun (WGS) entry which is preliminary data.</text>
</comment>
<dbReference type="SUPFAM" id="SSF49464">
    <property type="entry name" value="Carboxypeptidase regulatory domain-like"/>
    <property type="match status" value="1"/>
</dbReference>
<protein>
    <submittedName>
        <fullName evidence="2">Carboxypeptidase-like regulatory domain-containing protein</fullName>
    </submittedName>
</protein>
<dbReference type="RefSeq" id="WP_380754592.1">
    <property type="nucleotide sequence ID" value="NZ_JBHULT010000012.1"/>
</dbReference>